<evidence type="ECO:0000256" key="4">
    <source>
        <dbReference type="ARBA" id="ARBA00022824"/>
    </source>
</evidence>
<name>A0AAE1KNU9_PETCI</name>
<feature type="domain" description="NOMO C-terminal transthyretin-like" evidence="12">
    <location>
        <begin position="1014"/>
        <end position="1106"/>
    </location>
</feature>
<dbReference type="InterPro" id="IPR051417">
    <property type="entry name" value="SDr/BOS_complex"/>
</dbReference>
<dbReference type="GO" id="GO:0005789">
    <property type="term" value="C:endoplasmic reticulum membrane"/>
    <property type="evidence" value="ECO:0007669"/>
    <property type="project" value="UniProtKB-SubCell"/>
</dbReference>
<keyword evidence="15" id="KW-1185">Reference proteome</keyword>
<dbReference type="InterPro" id="IPR055073">
    <property type="entry name" value="NOMO1-like_9th"/>
</dbReference>
<feature type="domain" description="NOMO-like ninth beta-sandwich" evidence="9">
    <location>
        <begin position="758"/>
        <end position="828"/>
    </location>
</feature>
<evidence type="ECO:0000256" key="3">
    <source>
        <dbReference type="ARBA" id="ARBA00022729"/>
    </source>
</evidence>
<accession>A0AAE1KNU9</accession>
<evidence type="ECO:0000259" key="13">
    <source>
        <dbReference type="Pfam" id="PF23193"/>
    </source>
</evidence>
<feature type="domain" description="NOMO second beta-sandwich" evidence="10">
    <location>
        <begin position="118"/>
        <end position="205"/>
    </location>
</feature>
<evidence type="ECO:0000313" key="14">
    <source>
        <dbReference type="EMBL" id="KAK3877987.1"/>
    </source>
</evidence>
<reference evidence="14" key="1">
    <citation type="submission" date="2023-10" db="EMBL/GenBank/DDBJ databases">
        <title>Genome assemblies of two species of porcelain crab, Petrolisthes cinctipes and Petrolisthes manimaculis (Anomura: Porcellanidae).</title>
        <authorList>
            <person name="Angst P."/>
        </authorList>
    </citation>
    <scope>NUCLEOTIDE SEQUENCE</scope>
    <source>
        <strain evidence="14">PB745_01</strain>
        <tissue evidence="14">Gill</tissue>
    </source>
</reference>
<sequence length="1182" mass="127924">MEGKEGQREGDRKEGQRELRVIDGAGDILGCGGYVRSDVDINYSQVGIKLFTQQGNLKYETECAPNNGYYFMPIYDKGQYVIKVSPPPGWSFEPDEVSLKIDGETDACSLGKDINFHFKGFAVIGKVVSAGSDNGPEGVSVELYRGDTLVQARNTEEGGAYVFTPLSSGRYTVVASHPSWTFLADKVMVEVSDGNGDAGSGLVVAGYKLTGEVTTDGQPTPGVSFVLHAKHTLHSTPVCVAGKPEGYKSDEKERGDVVCHSVSGAGGSFVFAAVPPGKYLLVPYFHSTTTRYEVTPPTLEVTVIHRDLTLTNPFKIEGFSMRGGVRVSVGKEGMVGAKVVLDHTRTTFTDKDGGYLFDNVQSGKHRIKVTADKFEFEETVVSISPQKPTVDDITPVRYQVCFTVQVEKAAVHSGPWRVEVRGGGKKGVSGDGEAVSGSEGVSSSVWSVMTGDGGKGCIHLSPSQQQYTASVKLTPDADQAGLRFGPLEHTFTVSSEPIDELSFSQFLGEISGEIKCLEKCPPLTVSLRSSRGSGGSGGVALKTVTSSDSTFTIGDVVPGTYTLTVQEDEWCWRAKSMPVIVDTHNVRVTLEQIGYQLTLASSHQTTLSYTSTLGASGTVVAQKGSTLVCISDPGMYTLTPVGCHKFGSSQIQWSTSSPSLVTLSAVTHQLTGAVRATEVASFTVQVKSGEKVNTLGPLNPSPEDPHLYVFEVWVREGETVTLIPGSPSNLYQYQPPSHTLTMPADCVLGTVTFTAERALFIHGRVTPPIAGVKVSVEGNGQTYTYTTDAEGKYTAGPLDNSGQYTLSAEKKGYIMNKLGDKEGHFEAYKLAEIVVDVKDEEGVPLGGVLVSMSGGSSYRQNSLTEGDGTISFLSLTPGDYFLRPMMKEYVFDPASKMVTVDEGATIMISIKGVRVAYSVYGQAVSLSGEAESEVVVEVVGLGPECQHYQEEAVSDQQGHFRIRGLVPKCEYDLRLKTGSGINPHVQRALPTSRKIQPGEQDIRDLRLIVLRPFNQLDVAGKVDTDPQHLSSLVARLYRDDLPDSPLHTIKLGPHPFFMLPPMTADKRTYFLRLESSLPKSQYEYTIPAITFIADSAFKHLSLTFKPTLRSVDTEMSQGTVVGFVMSIILIAAAFNYDKTGRHMEKLQQVFKKFSLKGIQRASFSSDIPSMDAVRKRVKSRKT</sequence>
<dbReference type="InterPro" id="IPR055075">
    <property type="entry name" value="NOMO-like_N"/>
</dbReference>
<evidence type="ECO:0008006" key="16">
    <source>
        <dbReference type="Google" id="ProtNLM"/>
    </source>
</evidence>
<dbReference type="InterPro" id="IPR013784">
    <property type="entry name" value="Carb-bd-like_fold"/>
</dbReference>
<evidence type="ECO:0000259" key="10">
    <source>
        <dbReference type="Pfam" id="PF22904"/>
    </source>
</evidence>
<evidence type="ECO:0000256" key="2">
    <source>
        <dbReference type="ARBA" id="ARBA00022692"/>
    </source>
</evidence>
<dbReference type="PANTHER" id="PTHR23303">
    <property type="entry name" value="CARBOXYPEPTIDASE REGULATORY REGION-CONTAINING"/>
    <property type="match status" value="1"/>
</dbReference>
<organism evidence="14 15">
    <name type="scientific">Petrolisthes cinctipes</name>
    <name type="common">Flat porcelain crab</name>
    <dbReference type="NCBI Taxonomy" id="88211"/>
    <lineage>
        <taxon>Eukaryota</taxon>
        <taxon>Metazoa</taxon>
        <taxon>Ecdysozoa</taxon>
        <taxon>Arthropoda</taxon>
        <taxon>Crustacea</taxon>
        <taxon>Multicrustacea</taxon>
        <taxon>Malacostraca</taxon>
        <taxon>Eumalacostraca</taxon>
        <taxon>Eucarida</taxon>
        <taxon>Decapoda</taxon>
        <taxon>Pleocyemata</taxon>
        <taxon>Anomura</taxon>
        <taxon>Galatheoidea</taxon>
        <taxon>Porcellanidae</taxon>
        <taxon>Petrolisthes</taxon>
    </lineage>
</organism>
<dbReference type="Pfam" id="PF22904">
    <property type="entry name" value="NOMO1-like_2nd"/>
    <property type="match status" value="1"/>
</dbReference>
<evidence type="ECO:0000256" key="6">
    <source>
        <dbReference type="ARBA" id="ARBA00023136"/>
    </source>
</evidence>
<dbReference type="Gene3D" id="2.60.40.10">
    <property type="entry name" value="Immunoglobulins"/>
    <property type="match status" value="1"/>
</dbReference>
<dbReference type="EMBL" id="JAWQEG010001605">
    <property type="protein sequence ID" value="KAK3877987.1"/>
    <property type="molecule type" value="Genomic_DNA"/>
</dbReference>
<keyword evidence="3" id="KW-0732">Signal</keyword>
<feature type="transmembrane region" description="Helical" evidence="7">
    <location>
        <begin position="1115"/>
        <end position="1136"/>
    </location>
</feature>
<keyword evidence="4" id="KW-0256">Endoplasmic reticulum</keyword>
<keyword evidence="2 7" id="KW-0812">Transmembrane</keyword>
<dbReference type="Pfam" id="PF22898">
    <property type="entry name" value="NOMO1-like_1st"/>
    <property type="match status" value="1"/>
</dbReference>
<evidence type="ECO:0000256" key="1">
    <source>
        <dbReference type="ARBA" id="ARBA00004115"/>
    </source>
</evidence>
<dbReference type="Pfam" id="PF23141">
    <property type="entry name" value="Ig_NOMO"/>
    <property type="match status" value="1"/>
</dbReference>
<dbReference type="Gene3D" id="2.60.40.1120">
    <property type="entry name" value="Carboxypeptidase-like, regulatory domain"/>
    <property type="match status" value="3"/>
</dbReference>
<evidence type="ECO:0000259" key="11">
    <source>
        <dbReference type="Pfam" id="PF23141"/>
    </source>
</evidence>
<dbReference type="AlphaFoldDB" id="A0AAE1KNU9"/>
<gene>
    <name evidence="14" type="ORF">Pcinc_017343</name>
</gene>
<evidence type="ECO:0000259" key="12">
    <source>
        <dbReference type="Pfam" id="PF23192"/>
    </source>
</evidence>
<dbReference type="InterPro" id="IPR013783">
    <property type="entry name" value="Ig-like_fold"/>
</dbReference>
<dbReference type="Proteomes" id="UP001286313">
    <property type="component" value="Unassembled WGS sequence"/>
</dbReference>
<dbReference type="InterPro" id="IPR056319">
    <property type="entry name" value="NOMO_7th"/>
</dbReference>
<dbReference type="Pfam" id="PF22902">
    <property type="entry name" value="NOMO1-like_9th"/>
    <property type="match status" value="1"/>
</dbReference>
<evidence type="ECO:0000313" key="15">
    <source>
        <dbReference type="Proteomes" id="UP001286313"/>
    </source>
</evidence>
<feature type="domain" description="NOMO-like N-terminal beta-sandwich" evidence="8">
    <location>
        <begin position="33"/>
        <end position="116"/>
    </location>
</feature>
<keyword evidence="5 7" id="KW-1133">Transmembrane helix</keyword>
<dbReference type="SUPFAM" id="SSF49478">
    <property type="entry name" value="Cna protein B-type domain"/>
    <property type="match status" value="2"/>
</dbReference>
<dbReference type="InterPro" id="IPR056191">
    <property type="entry name" value="NOMO_12th"/>
</dbReference>
<evidence type="ECO:0000256" key="5">
    <source>
        <dbReference type="ARBA" id="ARBA00022989"/>
    </source>
</evidence>
<dbReference type="InterPro" id="IPR055074">
    <property type="entry name" value="NOMO1-3_2nd"/>
</dbReference>
<protein>
    <recommendedName>
        <fullName evidence="16">Nodal modulator 1</fullName>
    </recommendedName>
</protein>
<comment type="subcellular location">
    <subcellularLocation>
        <location evidence="1">Endoplasmic reticulum membrane</location>
        <topology evidence="1">Single-pass type I membrane protein</topology>
    </subcellularLocation>
</comment>
<dbReference type="PANTHER" id="PTHR23303:SF14">
    <property type="entry name" value="BOS COMPLEX SUBUNIT NOMO1-RELATED"/>
    <property type="match status" value="1"/>
</dbReference>
<dbReference type="Pfam" id="PF13620">
    <property type="entry name" value="CarboxypepD_reg"/>
    <property type="match status" value="1"/>
</dbReference>
<dbReference type="Pfam" id="PF23192">
    <property type="entry name" value="NOMO_12th"/>
    <property type="match status" value="1"/>
</dbReference>
<dbReference type="GO" id="GO:0030246">
    <property type="term" value="F:carbohydrate binding"/>
    <property type="evidence" value="ECO:0007669"/>
    <property type="project" value="InterPro"/>
</dbReference>
<dbReference type="InterPro" id="IPR056189">
    <property type="entry name" value="NOMO_3rd"/>
</dbReference>
<proteinExistence type="predicted"/>
<comment type="caution">
    <text evidence="14">The sequence shown here is derived from an EMBL/GenBank/DDBJ whole genome shotgun (WGS) entry which is preliminary data.</text>
</comment>
<evidence type="ECO:0000259" key="9">
    <source>
        <dbReference type="Pfam" id="PF22902"/>
    </source>
</evidence>
<keyword evidence="6 7" id="KW-0472">Membrane</keyword>
<feature type="domain" description="NOMO third transthyretin-like" evidence="13">
    <location>
        <begin position="252"/>
        <end position="314"/>
    </location>
</feature>
<feature type="domain" description="NOMO seventh transthyretin-like" evidence="11">
    <location>
        <begin position="597"/>
        <end position="666"/>
    </location>
</feature>
<evidence type="ECO:0000259" key="8">
    <source>
        <dbReference type="Pfam" id="PF22898"/>
    </source>
</evidence>
<evidence type="ECO:0000256" key="7">
    <source>
        <dbReference type="SAM" id="Phobius"/>
    </source>
</evidence>
<dbReference type="SUPFAM" id="SSF49452">
    <property type="entry name" value="Starch-binding domain-like"/>
    <property type="match status" value="2"/>
</dbReference>
<dbReference type="Pfam" id="PF23193">
    <property type="entry name" value="NOMO_3rd"/>
    <property type="match status" value="1"/>
</dbReference>